<evidence type="ECO:0000313" key="2">
    <source>
        <dbReference type="EMBL" id="QPJ63612.1"/>
    </source>
</evidence>
<organism evidence="2 3">
    <name type="scientific">Candidatus Nitronauta litoralis</name>
    <dbReference type="NCBI Taxonomy" id="2705533"/>
    <lineage>
        <taxon>Bacteria</taxon>
        <taxon>Pseudomonadati</taxon>
        <taxon>Nitrospinota/Tectimicrobiota group</taxon>
        <taxon>Nitrospinota</taxon>
        <taxon>Nitrospinia</taxon>
        <taxon>Nitrospinales</taxon>
        <taxon>Nitrospinaceae</taxon>
        <taxon>Candidatus Nitronauta</taxon>
    </lineage>
</organism>
<evidence type="ECO:0000256" key="1">
    <source>
        <dbReference type="SAM" id="MobiDB-lite"/>
    </source>
</evidence>
<dbReference type="Proteomes" id="UP000594688">
    <property type="component" value="Chromosome"/>
</dbReference>
<dbReference type="EMBL" id="CP048685">
    <property type="protein sequence ID" value="QPJ63612.1"/>
    <property type="molecule type" value="Genomic_DNA"/>
</dbReference>
<evidence type="ECO:0000313" key="3">
    <source>
        <dbReference type="Proteomes" id="UP000594688"/>
    </source>
</evidence>
<reference evidence="2 3" key="1">
    <citation type="submission" date="2020-02" db="EMBL/GenBank/DDBJ databases">
        <title>Genomic and physiological characterization of two novel Nitrospinaceae genera.</title>
        <authorList>
            <person name="Mueller A.J."/>
            <person name="Jung M.-Y."/>
            <person name="Strachan C.R."/>
            <person name="Herbold C.W."/>
            <person name="Kirkegaard R.H."/>
            <person name="Daims H."/>
        </authorList>
    </citation>
    <scope>NUCLEOTIDE SEQUENCE [LARGE SCALE GENOMIC DNA]</scope>
    <source>
        <strain evidence="2">EB</strain>
    </source>
</reference>
<gene>
    <name evidence="2" type="ORF">G3M70_17735</name>
</gene>
<feature type="region of interest" description="Disordered" evidence="1">
    <location>
        <begin position="28"/>
        <end position="57"/>
    </location>
</feature>
<accession>A0A7T0BZ73</accession>
<protein>
    <submittedName>
        <fullName evidence="2">Uncharacterized protein</fullName>
    </submittedName>
</protein>
<dbReference type="AlphaFoldDB" id="A0A7T0BZ73"/>
<sequence>MHEVRVYDKTGNLKKVISVKALNKRSKMQIENPSLYRKNRKTTKATPKDTELPPVVD</sequence>
<name>A0A7T0BZ73_9BACT</name>
<dbReference type="KEGG" id="nli:G3M70_17735"/>
<proteinExistence type="predicted"/>